<comment type="cofactor">
    <cofactor evidence="1">
        <name>Fe(3+)</name>
        <dbReference type="ChEBI" id="CHEBI:29034"/>
    </cofactor>
</comment>
<dbReference type="Pfam" id="PF00775">
    <property type="entry name" value="Dioxygenase_C"/>
    <property type="match status" value="1"/>
</dbReference>
<evidence type="ECO:0000256" key="3">
    <source>
        <dbReference type="ARBA" id="ARBA00022723"/>
    </source>
</evidence>
<evidence type="ECO:0000256" key="5">
    <source>
        <dbReference type="ARBA" id="ARBA00023002"/>
    </source>
</evidence>
<comment type="similarity">
    <text evidence="2">Belongs to the intradiol ring-cleavage dioxygenase family.</text>
</comment>
<dbReference type="EMBL" id="CAJNOQ010007175">
    <property type="protein sequence ID" value="CAF1160197.1"/>
    <property type="molecule type" value="Genomic_DNA"/>
</dbReference>
<dbReference type="InterPro" id="IPR015889">
    <property type="entry name" value="Intradiol_dOase_core"/>
</dbReference>
<evidence type="ECO:0000256" key="1">
    <source>
        <dbReference type="ARBA" id="ARBA00001965"/>
    </source>
</evidence>
<evidence type="ECO:0000256" key="2">
    <source>
        <dbReference type="ARBA" id="ARBA00007825"/>
    </source>
</evidence>
<dbReference type="Pfam" id="PF04444">
    <property type="entry name" value="Dioxygenase_N"/>
    <property type="match status" value="1"/>
</dbReference>
<feature type="domain" description="Catechol dioxygenase N-terminal" evidence="8">
    <location>
        <begin position="36"/>
        <end position="109"/>
    </location>
</feature>
<dbReference type="SUPFAM" id="SSF49482">
    <property type="entry name" value="Aromatic compound dioxygenase"/>
    <property type="match status" value="1"/>
</dbReference>
<dbReference type="GO" id="GO:0008199">
    <property type="term" value="F:ferric iron binding"/>
    <property type="evidence" value="ECO:0007669"/>
    <property type="project" value="InterPro"/>
</dbReference>
<dbReference type="GO" id="GO:0009712">
    <property type="term" value="P:catechol-containing compound metabolic process"/>
    <property type="evidence" value="ECO:0007669"/>
    <property type="project" value="InterPro"/>
</dbReference>
<accession>A0A814TD96</accession>
<dbReference type="AlphaFoldDB" id="A0A814TD96"/>
<evidence type="ECO:0000313" key="11">
    <source>
        <dbReference type="Proteomes" id="UP000663829"/>
    </source>
</evidence>
<keyword evidence="5" id="KW-0560">Oxidoreductase</keyword>
<name>A0A814TD96_9BILA</name>
<dbReference type="Gene3D" id="2.60.130.10">
    <property type="entry name" value="Aromatic compound dioxygenase"/>
    <property type="match status" value="1"/>
</dbReference>
<dbReference type="InterPro" id="IPR050770">
    <property type="entry name" value="Intradiol_RC_Dioxygenase"/>
</dbReference>
<dbReference type="Proteomes" id="UP000663829">
    <property type="component" value="Unassembled WGS sequence"/>
</dbReference>
<sequence length="319" mass="35733">MSKDDAASAYVPPQLLDLTIDNITANTKLVNGPSADPRLKFLIEKLVDHLHDYVRETQITNEEWMVGLHCLTRCGQMCTDIRQEFILLSDVLGLTVLVDALSNPKPPAATESTVLGPFHTNDAPDVANGDSIASPGKGERCLVIATVNDTDEKPIEGAKIDVWETDGHGHYDIEYDERHRPDMRGILTSNKHGEFYFKCVRPVSYSVPTDGPVGQLLKKLDRHSIRPAHIHFRINVPGDKYSELVTTLFLRGDPHLTTDAAFGVKRSLIVNVGRIEDASIAKKYDVDEQDWLIRWDFVMTTHDEVNALKKSLERKNNTL</sequence>
<gene>
    <name evidence="9" type="ORF">GPM918_LOCUS21638</name>
    <name evidence="10" type="ORF">SRO942_LOCUS21635</name>
</gene>
<keyword evidence="3" id="KW-0479">Metal-binding</keyword>
<dbReference type="EMBL" id="CAJOBC010007175">
    <property type="protein sequence ID" value="CAF3923686.1"/>
    <property type="molecule type" value="Genomic_DNA"/>
</dbReference>
<dbReference type="OrthoDB" id="45055at2759"/>
<evidence type="ECO:0000313" key="9">
    <source>
        <dbReference type="EMBL" id="CAF1160197.1"/>
    </source>
</evidence>
<evidence type="ECO:0000256" key="6">
    <source>
        <dbReference type="ARBA" id="ARBA00023004"/>
    </source>
</evidence>
<evidence type="ECO:0000256" key="4">
    <source>
        <dbReference type="ARBA" id="ARBA00022964"/>
    </source>
</evidence>
<feature type="domain" description="Intradiol ring-cleavage dioxygenases" evidence="7">
    <location>
        <begin position="137"/>
        <end position="299"/>
    </location>
</feature>
<dbReference type="PANTHER" id="PTHR33711:SF7">
    <property type="entry name" value="INTRADIOL RING-CLEAVAGE DIOXYGENASES DOMAIN-CONTAINING PROTEIN-RELATED"/>
    <property type="match status" value="1"/>
</dbReference>
<evidence type="ECO:0000259" key="8">
    <source>
        <dbReference type="Pfam" id="PF04444"/>
    </source>
</evidence>
<proteinExistence type="inferred from homology"/>
<keyword evidence="6" id="KW-0408">Iron</keyword>
<dbReference type="InterPro" id="IPR000627">
    <property type="entry name" value="Intradiol_dOase_C"/>
</dbReference>
<evidence type="ECO:0000259" key="7">
    <source>
        <dbReference type="Pfam" id="PF00775"/>
    </source>
</evidence>
<keyword evidence="4" id="KW-0223">Dioxygenase</keyword>
<dbReference type="GO" id="GO:0018576">
    <property type="term" value="F:catechol 1,2-dioxygenase activity"/>
    <property type="evidence" value="ECO:0007669"/>
    <property type="project" value="InterPro"/>
</dbReference>
<dbReference type="InterPro" id="IPR007535">
    <property type="entry name" value="Catechol_dOase_N"/>
</dbReference>
<dbReference type="Proteomes" id="UP000681722">
    <property type="component" value="Unassembled WGS sequence"/>
</dbReference>
<organism evidence="9 11">
    <name type="scientific">Didymodactylos carnosus</name>
    <dbReference type="NCBI Taxonomy" id="1234261"/>
    <lineage>
        <taxon>Eukaryota</taxon>
        <taxon>Metazoa</taxon>
        <taxon>Spiralia</taxon>
        <taxon>Gnathifera</taxon>
        <taxon>Rotifera</taxon>
        <taxon>Eurotatoria</taxon>
        <taxon>Bdelloidea</taxon>
        <taxon>Philodinida</taxon>
        <taxon>Philodinidae</taxon>
        <taxon>Didymodactylos</taxon>
    </lineage>
</organism>
<protein>
    <submittedName>
        <fullName evidence="9">Uncharacterized protein</fullName>
    </submittedName>
</protein>
<evidence type="ECO:0000313" key="10">
    <source>
        <dbReference type="EMBL" id="CAF3923686.1"/>
    </source>
</evidence>
<keyword evidence="11" id="KW-1185">Reference proteome</keyword>
<comment type="caution">
    <text evidence="9">The sequence shown here is derived from an EMBL/GenBank/DDBJ whole genome shotgun (WGS) entry which is preliminary data.</text>
</comment>
<dbReference type="PANTHER" id="PTHR33711">
    <property type="entry name" value="DIOXYGENASE, PUTATIVE (AFU_ORTHOLOGUE AFUA_2G02910)-RELATED"/>
    <property type="match status" value="1"/>
</dbReference>
<reference evidence="9" key="1">
    <citation type="submission" date="2021-02" db="EMBL/GenBank/DDBJ databases">
        <authorList>
            <person name="Nowell W R."/>
        </authorList>
    </citation>
    <scope>NUCLEOTIDE SEQUENCE</scope>
</reference>